<accession>A0AAE0HEG3</accession>
<dbReference type="RefSeq" id="XP_062657670.1">
    <property type="nucleotide sequence ID" value="XM_062804031.1"/>
</dbReference>
<keyword evidence="2" id="KW-1185">Reference proteome</keyword>
<protein>
    <submittedName>
        <fullName evidence="1">Uncharacterized protein</fullName>
    </submittedName>
</protein>
<name>A0AAE0HEG3_9PEZI</name>
<sequence length="98" mass="10887">MKWAVSQEVDIISISWAIEPLEDCKDKRGIAPHDALTLATERNILLFYAHPDTAPELTVNTTSPKQLVAAETLFCIGAAMEDGQRRCKIDKTDDLCDL</sequence>
<reference evidence="1" key="2">
    <citation type="submission" date="2023-06" db="EMBL/GenBank/DDBJ databases">
        <authorList>
            <consortium name="Lawrence Berkeley National Laboratory"/>
            <person name="Haridas S."/>
            <person name="Hensen N."/>
            <person name="Bonometti L."/>
            <person name="Westerberg I."/>
            <person name="Brannstrom I.O."/>
            <person name="Guillou S."/>
            <person name="Cros-Aarteil S."/>
            <person name="Calhoun S."/>
            <person name="Kuo A."/>
            <person name="Mondo S."/>
            <person name="Pangilinan J."/>
            <person name="Riley R."/>
            <person name="Labutti K."/>
            <person name="Andreopoulos B."/>
            <person name="Lipzen A."/>
            <person name="Chen C."/>
            <person name="Yanf M."/>
            <person name="Daum C."/>
            <person name="Ng V."/>
            <person name="Clum A."/>
            <person name="Steindorff A."/>
            <person name="Ohm R."/>
            <person name="Martin F."/>
            <person name="Silar P."/>
            <person name="Natvig D."/>
            <person name="Lalanne C."/>
            <person name="Gautier V."/>
            <person name="Ament-Velasquez S.L."/>
            <person name="Kruys A."/>
            <person name="Hutchinson M.I."/>
            <person name="Powell A.J."/>
            <person name="Barry K."/>
            <person name="Miller A.N."/>
            <person name="Grigoriev I.V."/>
            <person name="Debuchy R."/>
            <person name="Gladieux P."/>
            <person name="Thoren M.H."/>
            <person name="Johannesson H."/>
        </authorList>
    </citation>
    <scope>NUCLEOTIDE SEQUENCE</scope>
    <source>
        <strain evidence="1">CBS 168.71</strain>
    </source>
</reference>
<dbReference type="Proteomes" id="UP001278766">
    <property type="component" value="Unassembled WGS sequence"/>
</dbReference>
<proteinExistence type="predicted"/>
<gene>
    <name evidence="1" type="ORF">B0H64DRAFT_399895</name>
</gene>
<comment type="caution">
    <text evidence="1">The sequence shown here is derived from an EMBL/GenBank/DDBJ whole genome shotgun (WGS) entry which is preliminary data.</text>
</comment>
<dbReference type="EMBL" id="JAUEPN010000005">
    <property type="protein sequence ID" value="KAK3294156.1"/>
    <property type="molecule type" value="Genomic_DNA"/>
</dbReference>
<organism evidence="1 2">
    <name type="scientific">Chaetomium fimeti</name>
    <dbReference type="NCBI Taxonomy" id="1854472"/>
    <lineage>
        <taxon>Eukaryota</taxon>
        <taxon>Fungi</taxon>
        <taxon>Dikarya</taxon>
        <taxon>Ascomycota</taxon>
        <taxon>Pezizomycotina</taxon>
        <taxon>Sordariomycetes</taxon>
        <taxon>Sordariomycetidae</taxon>
        <taxon>Sordariales</taxon>
        <taxon>Chaetomiaceae</taxon>
        <taxon>Chaetomium</taxon>
    </lineage>
</organism>
<evidence type="ECO:0000313" key="2">
    <source>
        <dbReference type="Proteomes" id="UP001278766"/>
    </source>
</evidence>
<evidence type="ECO:0000313" key="1">
    <source>
        <dbReference type="EMBL" id="KAK3294156.1"/>
    </source>
</evidence>
<reference evidence="1" key="1">
    <citation type="journal article" date="2023" name="Mol. Phylogenet. Evol.">
        <title>Genome-scale phylogeny and comparative genomics of the fungal order Sordariales.</title>
        <authorList>
            <person name="Hensen N."/>
            <person name="Bonometti L."/>
            <person name="Westerberg I."/>
            <person name="Brannstrom I.O."/>
            <person name="Guillou S."/>
            <person name="Cros-Aarteil S."/>
            <person name="Calhoun S."/>
            <person name="Haridas S."/>
            <person name="Kuo A."/>
            <person name="Mondo S."/>
            <person name="Pangilinan J."/>
            <person name="Riley R."/>
            <person name="LaButti K."/>
            <person name="Andreopoulos B."/>
            <person name="Lipzen A."/>
            <person name="Chen C."/>
            <person name="Yan M."/>
            <person name="Daum C."/>
            <person name="Ng V."/>
            <person name="Clum A."/>
            <person name="Steindorff A."/>
            <person name="Ohm R.A."/>
            <person name="Martin F."/>
            <person name="Silar P."/>
            <person name="Natvig D.O."/>
            <person name="Lalanne C."/>
            <person name="Gautier V."/>
            <person name="Ament-Velasquez S.L."/>
            <person name="Kruys A."/>
            <person name="Hutchinson M.I."/>
            <person name="Powell A.J."/>
            <person name="Barry K."/>
            <person name="Miller A.N."/>
            <person name="Grigoriev I.V."/>
            <person name="Debuchy R."/>
            <person name="Gladieux P."/>
            <person name="Hiltunen Thoren M."/>
            <person name="Johannesson H."/>
        </authorList>
    </citation>
    <scope>NUCLEOTIDE SEQUENCE</scope>
    <source>
        <strain evidence="1">CBS 168.71</strain>
    </source>
</reference>
<dbReference type="AlphaFoldDB" id="A0AAE0HEG3"/>
<dbReference type="GeneID" id="87840979"/>